<evidence type="ECO:0000313" key="3">
    <source>
        <dbReference type="Proteomes" id="UP000184693"/>
    </source>
</evidence>
<dbReference type="EMBL" id="FSRM01000001">
    <property type="protein sequence ID" value="SIO07275.1"/>
    <property type="molecule type" value="Genomic_DNA"/>
</dbReference>
<dbReference type="AlphaFoldDB" id="A0A1N6GIB9"/>
<feature type="transmembrane region" description="Helical" evidence="1">
    <location>
        <begin position="45"/>
        <end position="63"/>
    </location>
</feature>
<dbReference type="RefSeq" id="WP_074264461.1">
    <property type="nucleotide sequence ID" value="NZ_FSRM01000001.1"/>
</dbReference>
<protein>
    <submittedName>
        <fullName evidence="2">Uncharacterized protein</fullName>
    </submittedName>
</protein>
<evidence type="ECO:0000256" key="1">
    <source>
        <dbReference type="SAM" id="Phobius"/>
    </source>
</evidence>
<keyword evidence="1" id="KW-0472">Membrane</keyword>
<keyword evidence="1" id="KW-0812">Transmembrane</keyword>
<evidence type="ECO:0000313" key="2">
    <source>
        <dbReference type="EMBL" id="SIO07275.1"/>
    </source>
</evidence>
<keyword evidence="1" id="KW-1133">Transmembrane helix</keyword>
<accession>A0A1N6GIB9</accession>
<name>A0A1N6GIB9_9BURK</name>
<reference evidence="2 3" key="1">
    <citation type="submission" date="2016-11" db="EMBL/GenBank/DDBJ databases">
        <authorList>
            <person name="Jaros S."/>
            <person name="Januszkiewicz K."/>
            <person name="Wedrychowicz H."/>
        </authorList>
    </citation>
    <scope>NUCLEOTIDE SEQUENCE [LARGE SCALE GENOMIC DNA]</scope>
    <source>
        <strain evidence="2 3">GAS86</strain>
    </source>
</reference>
<sequence>MPLKPRLATALRANLLLFAVSMGAAAVPCLGLILMFGMSEAGMPALVYLGGMLLGAGMITLVVRVNARRAFEDADLARKVQVYEKPAFEASIAGDCAQPWLVQLHLELRGLRCRD</sequence>
<feature type="transmembrane region" description="Helical" evidence="1">
    <location>
        <begin position="15"/>
        <end position="39"/>
    </location>
</feature>
<gene>
    <name evidence="2" type="ORF">SAMN05444168_2427</name>
</gene>
<organism evidence="2 3">
    <name type="scientific">Paraburkholderia phenazinium</name>
    <dbReference type="NCBI Taxonomy" id="60549"/>
    <lineage>
        <taxon>Bacteria</taxon>
        <taxon>Pseudomonadati</taxon>
        <taxon>Pseudomonadota</taxon>
        <taxon>Betaproteobacteria</taxon>
        <taxon>Burkholderiales</taxon>
        <taxon>Burkholderiaceae</taxon>
        <taxon>Paraburkholderia</taxon>
    </lineage>
</organism>
<dbReference type="OrthoDB" id="9133979at2"/>
<dbReference type="Proteomes" id="UP000184693">
    <property type="component" value="Unassembled WGS sequence"/>
</dbReference>
<proteinExistence type="predicted"/>